<evidence type="ECO:0000256" key="1">
    <source>
        <dbReference type="SAM" id="MobiDB-lite"/>
    </source>
</evidence>
<accession>A0A285QZ68</accession>
<reference evidence="2 3" key="1">
    <citation type="submission" date="2017-07" db="EMBL/GenBank/DDBJ databases">
        <authorList>
            <person name="Sun Z.S."/>
            <person name="Albrecht U."/>
            <person name="Echele G."/>
            <person name="Lee C.C."/>
        </authorList>
    </citation>
    <scope>NUCLEOTIDE SEQUENCE [LARGE SCALE GENOMIC DNA]</scope>
    <source>
        <strain evidence="2 3">CGMCC 1.12672</strain>
    </source>
</reference>
<proteinExistence type="predicted"/>
<sequence>MPAYNPSPVDPFIIAALVANEGLSLRELHEALHKRGVHLSRTGLDNRLKALDVHGAVSRGDPERLGDNHVKAKTWWLVDDHPLVVTANATPQAVDVQPTPSREPKDVAADDTPSSAFAGLTAAARAEVVALVEQIDTHERAAAAAHARLRKLIVGEDG</sequence>
<dbReference type="EMBL" id="OBMI01000002">
    <property type="protein sequence ID" value="SOB86778.1"/>
    <property type="molecule type" value="Genomic_DNA"/>
</dbReference>
<evidence type="ECO:0000313" key="2">
    <source>
        <dbReference type="EMBL" id="SOB86778.1"/>
    </source>
</evidence>
<feature type="region of interest" description="Disordered" evidence="1">
    <location>
        <begin position="92"/>
        <end position="113"/>
    </location>
</feature>
<dbReference type="Proteomes" id="UP000219494">
    <property type="component" value="Unassembled WGS sequence"/>
</dbReference>
<dbReference type="RefSeq" id="WP_144033583.1">
    <property type="nucleotide sequence ID" value="NZ_OBMI01000002.1"/>
</dbReference>
<keyword evidence="3" id="KW-1185">Reference proteome</keyword>
<organism evidence="2 3">
    <name type="scientific">Sphingomonas guangdongensis</name>
    <dbReference type="NCBI Taxonomy" id="1141890"/>
    <lineage>
        <taxon>Bacteria</taxon>
        <taxon>Pseudomonadati</taxon>
        <taxon>Pseudomonadota</taxon>
        <taxon>Alphaproteobacteria</taxon>
        <taxon>Sphingomonadales</taxon>
        <taxon>Sphingomonadaceae</taxon>
        <taxon>Sphingomonas</taxon>
    </lineage>
</organism>
<dbReference type="AlphaFoldDB" id="A0A285QZ68"/>
<evidence type="ECO:0000313" key="3">
    <source>
        <dbReference type="Proteomes" id="UP000219494"/>
    </source>
</evidence>
<dbReference type="OrthoDB" id="9769739at2"/>
<name>A0A285QZ68_9SPHN</name>
<gene>
    <name evidence="2" type="ORF">SAMN06297144_1887</name>
</gene>
<protein>
    <submittedName>
        <fullName evidence="2">Uncharacterized protein</fullName>
    </submittedName>
</protein>